<dbReference type="InterPro" id="IPR005835">
    <property type="entry name" value="NTP_transferase_dom"/>
</dbReference>
<dbReference type="CDD" id="cd06426">
    <property type="entry name" value="NTP_transferase_like_2"/>
    <property type="match status" value="1"/>
</dbReference>
<dbReference type="InterPro" id="IPR029044">
    <property type="entry name" value="Nucleotide-diphossugar_trans"/>
</dbReference>
<evidence type="ECO:0000256" key="1">
    <source>
        <dbReference type="PROSITE-ProRule" id="PRU00703"/>
    </source>
</evidence>
<dbReference type="SUPFAM" id="SSF54631">
    <property type="entry name" value="CBS-domain pair"/>
    <property type="match status" value="1"/>
</dbReference>
<dbReference type="PANTHER" id="PTHR22572">
    <property type="entry name" value="SUGAR-1-PHOSPHATE GUANYL TRANSFERASE"/>
    <property type="match status" value="1"/>
</dbReference>
<dbReference type="RefSeq" id="WP_036199078.1">
    <property type="nucleotide sequence ID" value="NZ_AVCY01000011.1"/>
</dbReference>
<dbReference type="InterPro" id="IPR000644">
    <property type="entry name" value="CBS_dom"/>
</dbReference>
<dbReference type="Pfam" id="PF00483">
    <property type="entry name" value="NTP_transferase"/>
    <property type="match status" value="1"/>
</dbReference>
<dbReference type="InterPro" id="IPR050486">
    <property type="entry name" value="Mannose-1P_guanyltransferase"/>
</dbReference>
<gene>
    <name evidence="3" type="ORF">CD33_06355</name>
</gene>
<dbReference type="SMART" id="SM00116">
    <property type="entry name" value="CBS"/>
    <property type="match status" value="1"/>
</dbReference>
<dbReference type="STRING" id="1384057.CD33_06355"/>
<dbReference type="PROSITE" id="PS51371">
    <property type="entry name" value="CBS"/>
    <property type="match status" value="1"/>
</dbReference>
<dbReference type="OrthoDB" id="9801899at2"/>
<keyword evidence="4" id="KW-1185">Reference proteome</keyword>
<reference evidence="3 4" key="1">
    <citation type="submission" date="2014-02" db="EMBL/GenBank/DDBJ databases">
        <title>Draft genome sequence of Lysinibacillus sinduriensis JCM 15800.</title>
        <authorList>
            <person name="Zhang F."/>
            <person name="Wang G."/>
            <person name="Zhang L."/>
        </authorList>
    </citation>
    <scope>NUCLEOTIDE SEQUENCE [LARGE SCALE GENOMIC DNA]</scope>
    <source>
        <strain evidence="3 4">JCM 15800</strain>
    </source>
</reference>
<dbReference type="Proteomes" id="UP000030408">
    <property type="component" value="Unassembled WGS sequence"/>
</dbReference>
<dbReference type="CDD" id="cd04607">
    <property type="entry name" value="CBS_pair_NTP_transferase_assoc"/>
    <property type="match status" value="1"/>
</dbReference>
<dbReference type="AlphaFoldDB" id="A0A0A3I1F3"/>
<evidence type="ECO:0000313" key="4">
    <source>
        <dbReference type="Proteomes" id="UP000030408"/>
    </source>
</evidence>
<dbReference type="Pfam" id="PF00571">
    <property type="entry name" value="CBS"/>
    <property type="match status" value="1"/>
</dbReference>
<organism evidence="3 4">
    <name type="scientific">Ureibacillus sinduriensis BLB-1 = JCM 15800</name>
    <dbReference type="NCBI Taxonomy" id="1384057"/>
    <lineage>
        <taxon>Bacteria</taxon>
        <taxon>Bacillati</taxon>
        <taxon>Bacillota</taxon>
        <taxon>Bacilli</taxon>
        <taxon>Bacillales</taxon>
        <taxon>Caryophanaceae</taxon>
        <taxon>Ureibacillus</taxon>
    </lineage>
</organism>
<sequence>MKSWRSIVVPPNKTLIEVMEIIDKSSLQFAVVTNEAGKLLGTVTDGDIRRALLKGKELQIAIKEVMNSNPIVAKLNHSCNSFYNFMRKKGLKQLPIVDEQFILQDILFKDYKEEKENLVILMVGGLGTRLRPLTDQIPKPMLRVGGKPILETIVDGFKQYGYTNFIFSVNYKKEVIQNYFQNGEAFGVSITYVEETKRMGTAGALSLLPEKPTKPIFVMNGDLLTQVNFEQLMQFHEEHQSFGTMCVREYQYQIPYGVIKTIGSDLLEIQEKPVNKSYVNAGIYVLDPETLSCIPKDEFYDMPSLFERLIKEQKTATVFPIREYWLDIGQLDDFEKADVEYENIFRGY</sequence>
<evidence type="ECO:0000259" key="2">
    <source>
        <dbReference type="PROSITE" id="PS51371"/>
    </source>
</evidence>
<proteinExistence type="predicted"/>
<accession>A0A0A3I1F3</accession>
<keyword evidence="1" id="KW-0129">CBS domain</keyword>
<name>A0A0A3I1F3_9BACL</name>
<protein>
    <submittedName>
        <fullName evidence="3">Alcohol dehydrogenase</fullName>
    </submittedName>
</protein>
<dbReference type="Gene3D" id="3.10.580.10">
    <property type="entry name" value="CBS-domain"/>
    <property type="match status" value="1"/>
</dbReference>
<dbReference type="Gene3D" id="3.90.550.10">
    <property type="entry name" value="Spore Coat Polysaccharide Biosynthesis Protein SpsA, Chain A"/>
    <property type="match status" value="1"/>
</dbReference>
<evidence type="ECO:0000313" key="3">
    <source>
        <dbReference type="EMBL" id="KGR76488.1"/>
    </source>
</evidence>
<dbReference type="SUPFAM" id="SSF53448">
    <property type="entry name" value="Nucleotide-diphospho-sugar transferases"/>
    <property type="match status" value="1"/>
</dbReference>
<dbReference type="EMBL" id="JPVO01000045">
    <property type="protein sequence ID" value="KGR76488.1"/>
    <property type="molecule type" value="Genomic_DNA"/>
</dbReference>
<feature type="domain" description="CBS" evidence="2">
    <location>
        <begin position="1"/>
        <end position="58"/>
    </location>
</feature>
<dbReference type="eggNOG" id="COG1208">
    <property type="taxonomic scope" value="Bacteria"/>
</dbReference>
<comment type="caution">
    <text evidence="3">The sequence shown here is derived from an EMBL/GenBank/DDBJ whole genome shotgun (WGS) entry which is preliminary data.</text>
</comment>
<dbReference type="InterPro" id="IPR046342">
    <property type="entry name" value="CBS_dom_sf"/>
</dbReference>
<dbReference type="eggNOG" id="COG0517">
    <property type="taxonomic scope" value="Bacteria"/>
</dbReference>